<dbReference type="PANTHER" id="PTHR43157:SF31">
    <property type="entry name" value="PHOSPHATIDYLINOSITOL-GLYCAN BIOSYNTHESIS CLASS F PROTEIN"/>
    <property type="match status" value="1"/>
</dbReference>
<organism evidence="2 3">
    <name type="scientific">Glonium stellatum</name>
    <dbReference type="NCBI Taxonomy" id="574774"/>
    <lineage>
        <taxon>Eukaryota</taxon>
        <taxon>Fungi</taxon>
        <taxon>Dikarya</taxon>
        <taxon>Ascomycota</taxon>
        <taxon>Pezizomycotina</taxon>
        <taxon>Dothideomycetes</taxon>
        <taxon>Pleosporomycetidae</taxon>
        <taxon>Gloniales</taxon>
        <taxon>Gloniaceae</taxon>
        <taxon>Glonium</taxon>
    </lineage>
</organism>
<evidence type="ECO:0000256" key="1">
    <source>
        <dbReference type="ARBA" id="ARBA00023002"/>
    </source>
</evidence>
<sequence>MSFLELVKVQRQKLPIFPKPCEGQTFIVTGANVGLGLEAAKHFAAQSEIESEAGRTGVAEVWHLDLASSNSVLEFGKRAVAELDRIDAVIENASVGSDSWSQAEGMETTITVNVIGIMLLAMLLLPKLKEPHSVWNNTPHLTFVTSALAFESNFFQQWGKNIFAPLNVKEKANTRKKYHISKLLQVYAARELAARLPESQTGIVINLINPGLCWTNLAHDASFSVHLQLYLLRLLLARTAEVGSRTVLHATTARPSSHGKFCSDCQIKESWVPAWIYSDDGRKTQTQVWNELVMELQKIELGCVDSLWRNLS</sequence>
<dbReference type="InterPro" id="IPR002347">
    <property type="entry name" value="SDR_fam"/>
</dbReference>
<keyword evidence="1" id="KW-0560">Oxidoreductase</keyword>
<dbReference type="PRINTS" id="PR00081">
    <property type="entry name" value="GDHRDH"/>
</dbReference>
<evidence type="ECO:0000313" key="3">
    <source>
        <dbReference type="Proteomes" id="UP000250140"/>
    </source>
</evidence>
<protein>
    <submittedName>
        <fullName evidence="2">Short-chain dehydrogenase</fullName>
    </submittedName>
</protein>
<dbReference type="PANTHER" id="PTHR43157">
    <property type="entry name" value="PHOSPHATIDYLINOSITOL-GLYCAN BIOSYNTHESIS CLASS F PROTEIN-RELATED"/>
    <property type="match status" value="1"/>
</dbReference>
<dbReference type="OrthoDB" id="542013at2759"/>
<dbReference type="GO" id="GO:0016491">
    <property type="term" value="F:oxidoreductase activity"/>
    <property type="evidence" value="ECO:0007669"/>
    <property type="project" value="UniProtKB-KW"/>
</dbReference>
<dbReference type="SUPFAM" id="SSF51735">
    <property type="entry name" value="NAD(P)-binding Rossmann-fold domains"/>
    <property type="match status" value="1"/>
</dbReference>
<dbReference type="Gene3D" id="3.40.50.720">
    <property type="entry name" value="NAD(P)-binding Rossmann-like Domain"/>
    <property type="match status" value="1"/>
</dbReference>
<dbReference type="AlphaFoldDB" id="A0A8E2FA90"/>
<evidence type="ECO:0000313" key="2">
    <source>
        <dbReference type="EMBL" id="OCL13447.1"/>
    </source>
</evidence>
<accession>A0A8E2FA90</accession>
<dbReference type="InterPro" id="IPR036291">
    <property type="entry name" value="NAD(P)-bd_dom_sf"/>
</dbReference>
<proteinExistence type="predicted"/>
<name>A0A8E2FA90_9PEZI</name>
<keyword evidence="3" id="KW-1185">Reference proteome</keyword>
<reference evidence="2 3" key="1">
    <citation type="journal article" date="2016" name="Nat. Commun.">
        <title>Ectomycorrhizal ecology is imprinted in the genome of the dominant symbiotic fungus Cenococcum geophilum.</title>
        <authorList>
            <consortium name="DOE Joint Genome Institute"/>
            <person name="Peter M."/>
            <person name="Kohler A."/>
            <person name="Ohm R.A."/>
            <person name="Kuo A."/>
            <person name="Krutzmann J."/>
            <person name="Morin E."/>
            <person name="Arend M."/>
            <person name="Barry K.W."/>
            <person name="Binder M."/>
            <person name="Choi C."/>
            <person name="Clum A."/>
            <person name="Copeland A."/>
            <person name="Grisel N."/>
            <person name="Haridas S."/>
            <person name="Kipfer T."/>
            <person name="LaButti K."/>
            <person name="Lindquist E."/>
            <person name="Lipzen A."/>
            <person name="Maire R."/>
            <person name="Meier B."/>
            <person name="Mihaltcheva S."/>
            <person name="Molinier V."/>
            <person name="Murat C."/>
            <person name="Poggeler S."/>
            <person name="Quandt C.A."/>
            <person name="Sperisen C."/>
            <person name="Tritt A."/>
            <person name="Tisserant E."/>
            <person name="Crous P.W."/>
            <person name="Henrissat B."/>
            <person name="Nehls U."/>
            <person name="Egli S."/>
            <person name="Spatafora J.W."/>
            <person name="Grigoriev I.V."/>
            <person name="Martin F.M."/>
        </authorList>
    </citation>
    <scope>NUCLEOTIDE SEQUENCE [LARGE SCALE GENOMIC DNA]</scope>
    <source>
        <strain evidence="2 3">CBS 207.34</strain>
    </source>
</reference>
<dbReference type="Proteomes" id="UP000250140">
    <property type="component" value="Unassembled WGS sequence"/>
</dbReference>
<dbReference type="EMBL" id="KV748721">
    <property type="protein sequence ID" value="OCL13447.1"/>
    <property type="molecule type" value="Genomic_DNA"/>
</dbReference>
<gene>
    <name evidence="2" type="ORF">AOQ84DRAFT_372171</name>
</gene>
<dbReference type="Pfam" id="PF00106">
    <property type="entry name" value="adh_short"/>
    <property type="match status" value="1"/>
</dbReference>